<feature type="domain" description="Response regulatory" evidence="12">
    <location>
        <begin position="6"/>
        <end position="119"/>
    </location>
</feature>
<dbReference type="Proteomes" id="UP000886808">
    <property type="component" value="Unassembled WGS sequence"/>
</dbReference>
<dbReference type="GO" id="GO:0042802">
    <property type="term" value="F:identical protein binding"/>
    <property type="evidence" value="ECO:0007669"/>
    <property type="project" value="UniProtKB-ARBA"/>
</dbReference>
<proteinExistence type="predicted"/>
<keyword evidence="3" id="KW-0963">Cytoplasm</keyword>
<evidence type="ECO:0000256" key="2">
    <source>
        <dbReference type="ARBA" id="ARBA00018672"/>
    </source>
</evidence>
<dbReference type="PROSITE" id="PS50110">
    <property type="entry name" value="RESPONSE_REGULATORY"/>
    <property type="match status" value="1"/>
</dbReference>
<feature type="DNA-binding region" description="OmpR/PhoB-type" evidence="11">
    <location>
        <begin position="133"/>
        <end position="232"/>
    </location>
</feature>
<organism evidence="14 15">
    <name type="scientific">Candidatus Butyricicoccus avistercoris</name>
    <dbReference type="NCBI Taxonomy" id="2838518"/>
    <lineage>
        <taxon>Bacteria</taxon>
        <taxon>Bacillati</taxon>
        <taxon>Bacillota</taxon>
        <taxon>Clostridia</taxon>
        <taxon>Eubacteriales</taxon>
        <taxon>Butyricicoccaceae</taxon>
        <taxon>Butyricicoccus</taxon>
    </lineage>
</organism>
<reference evidence="14" key="1">
    <citation type="journal article" date="2021" name="PeerJ">
        <title>Extensive microbial diversity within the chicken gut microbiome revealed by metagenomics and culture.</title>
        <authorList>
            <person name="Gilroy R."/>
            <person name="Ravi A."/>
            <person name="Getino M."/>
            <person name="Pursley I."/>
            <person name="Horton D.L."/>
            <person name="Alikhan N.F."/>
            <person name="Baker D."/>
            <person name="Gharbi K."/>
            <person name="Hall N."/>
            <person name="Watson M."/>
            <person name="Adriaenssens E.M."/>
            <person name="Foster-Nyarko E."/>
            <person name="Jarju S."/>
            <person name="Secka A."/>
            <person name="Antonio M."/>
            <person name="Oren A."/>
            <person name="Chaudhuri R.R."/>
            <person name="La Ragione R."/>
            <person name="Hildebrand F."/>
            <person name="Pallen M.J."/>
        </authorList>
    </citation>
    <scope>NUCLEOTIDE SEQUENCE</scope>
    <source>
        <strain evidence="14">CHK193-4272</strain>
    </source>
</reference>
<dbReference type="SMART" id="SM00862">
    <property type="entry name" value="Trans_reg_C"/>
    <property type="match status" value="1"/>
</dbReference>
<dbReference type="InterPro" id="IPR036388">
    <property type="entry name" value="WH-like_DNA-bd_sf"/>
</dbReference>
<comment type="function">
    <text evidence="9">May play the central regulatory role in sporulation. It may be an element of the effector pathway responsible for the activation of sporulation genes in response to nutritional stress. Spo0A may act in concert with spo0H (a sigma factor) to control the expression of some genes that are critical to the sporulation process.</text>
</comment>
<dbReference type="Gene3D" id="6.10.250.690">
    <property type="match status" value="1"/>
</dbReference>
<keyword evidence="6" id="KW-0805">Transcription regulation</keyword>
<dbReference type="GO" id="GO:0032993">
    <property type="term" value="C:protein-DNA complex"/>
    <property type="evidence" value="ECO:0007669"/>
    <property type="project" value="TreeGrafter"/>
</dbReference>
<evidence type="ECO:0000256" key="6">
    <source>
        <dbReference type="ARBA" id="ARBA00023015"/>
    </source>
</evidence>
<dbReference type="Pfam" id="PF00486">
    <property type="entry name" value="Trans_reg_C"/>
    <property type="match status" value="1"/>
</dbReference>
<evidence type="ECO:0000256" key="5">
    <source>
        <dbReference type="ARBA" id="ARBA00023012"/>
    </source>
</evidence>
<dbReference type="Pfam" id="PF00072">
    <property type="entry name" value="Response_reg"/>
    <property type="match status" value="1"/>
</dbReference>
<dbReference type="CDD" id="cd00383">
    <property type="entry name" value="trans_reg_C"/>
    <property type="match status" value="1"/>
</dbReference>
<evidence type="ECO:0000313" key="14">
    <source>
        <dbReference type="EMBL" id="HIV61246.1"/>
    </source>
</evidence>
<keyword evidence="5" id="KW-0902">Two-component regulatory system</keyword>
<evidence type="ECO:0000259" key="12">
    <source>
        <dbReference type="PROSITE" id="PS50110"/>
    </source>
</evidence>
<dbReference type="InterPro" id="IPR039420">
    <property type="entry name" value="WalR-like"/>
</dbReference>
<accession>A0A9D1THE9</accession>
<dbReference type="GO" id="GO:0005829">
    <property type="term" value="C:cytosol"/>
    <property type="evidence" value="ECO:0007669"/>
    <property type="project" value="TreeGrafter"/>
</dbReference>
<dbReference type="GO" id="GO:0000156">
    <property type="term" value="F:phosphorelay response regulator activity"/>
    <property type="evidence" value="ECO:0007669"/>
    <property type="project" value="TreeGrafter"/>
</dbReference>
<dbReference type="PANTHER" id="PTHR48111">
    <property type="entry name" value="REGULATOR OF RPOS"/>
    <property type="match status" value="1"/>
</dbReference>
<protein>
    <recommendedName>
        <fullName evidence="2">Stage 0 sporulation protein A homolog</fullName>
    </recommendedName>
</protein>
<comment type="caution">
    <text evidence="14">The sequence shown here is derived from an EMBL/GenBank/DDBJ whole genome shotgun (WGS) entry which is preliminary data.</text>
</comment>
<evidence type="ECO:0000256" key="3">
    <source>
        <dbReference type="ARBA" id="ARBA00022490"/>
    </source>
</evidence>
<evidence type="ECO:0000256" key="8">
    <source>
        <dbReference type="ARBA" id="ARBA00023163"/>
    </source>
</evidence>
<evidence type="ECO:0000256" key="1">
    <source>
        <dbReference type="ARBA" id="ARBA00004496"/>
    </source>
</evidence>
<sequence length="234" mass="26442">MPNSEKILVVEDEATILRVLGTILTANGYQVITAETGQQAITMASSHCPDLILLDLGLPAMDGLEVIKRLRQWSGIPILVVSARDEEDEKVRAFDLGADDYITKPFGTSELLARIRAARRHANQLAAERAMLSSFYEYKDFKIDFERRTVTIAGKEVHLTQNEYKIVERLARQPGRVLTYTTLLHDIWGPYKGDDNQILRVNMANIRRKLETNPAEPHYILTENGVGYRMADGE</sequence>
<dbReference type="EMBL" id="DXIE01000002">
    <property type="protein sequence ID" value="HIV61246.1"/>
    <property type="molecule type" value="Genomic_DNA"/>
</dbReference>
<dbReference type="Gene3D" id="3.40.50.2300">
    <property type="match status" value="1"/>
</dbReference>
<evidence type="ECO:0000256" key="4">
    <source>
        <dbReference type="ARBA" id="ARBA00022553"/>
    </source>
</evidence>
<dbReference type="GO" id="GO:0045893">
    <property type="term" value="P:positive regulation of DNA-templated transcription"/>
    <property type="evidence" value="ECO:0007669"/>
    <property type="project" value="UniProtKB-ARBA"/>
</dbReference>
<dbReference type="CDD" id="cd17620">
    <property type="entry name" value="REC_OmpR_KdpE-like"/>
    <property type="match status" value="1"/>
</dbReference>
<dbReference type="Gene3D" id="1.10.10.10">
    <property type="entry name" value="Winged helix-like DNA-binding domain superfamily/Winged helix DNA-binding domain"/>
    <property type="match status" value="1"/>
</dbReference>
<evidence type="ECO:0000259" key="13">
    <source>
        <dbReference type="PROSITE" id="PS51755"/>
    </source>
</evidence>
<dbReference type="PROSITE" id="PS51755">
    <property type="entry name" value="OMPR_PHOB"/>
    <property type="match status" value="1"/>
</dbReference>
<gene>
    <name evidence="14" type="ORF">H9746_00100</name>
</gene>
<dbReference type="AlphaFoldDB" id="A0A9D1THE9"/>
<dbReference type="InterPro" id="IPR001789">
    <property type="entry name" value="Sig_transdc_resp-reg_receiver"/>
</dbReference>
<dbReference type="InterPro" id="IPR001867">
    <property type="entry name" value="OmpR/PhoB-type_DNA-bd"/>
</dbReference>
<dbReference type="GO" id="GO:0000987">
    <property type="term" value="F:cis-regulatory region sequence-specific DNA binding"/>
    <property type="evidence" value="ECO:0007669"/>
    <property type="project" value="UniProtKB-ARBA"/>
</dbReference>
<feature type="modified residue" description="4-aspartylphosphate" evidence="10">
    <location>
        <position position="55"/>
    </location>
</feature>
<dbReference type="PANTHER" id="PTHR48111:SF50">
    <property type="entry name" value="KDP OPERON TRANSCRIPTIONAL REGULATORY PROTEIN KDPE"/>
    <property type="match status" value="1"/>
</dbReference>
<evidence type="ECO:0000256" key="10">
    <source>
        <dbReference type="PROSITE-ProRule" id="PRU00169"/>
    </source>
</evidence>
<keyword evidence="8" id="KW-0804">Transcription</keyword>
<reference evidence="14" key="2">
    <citation type="submission" date="2021-04" db="EMBL/GenBank/DDBJ databases">
        <authorList>
            <person name="Gilroy R."/>
        </authorList>
    </citation>
    <scope>NUCLEOTIDE SEQUENCE</scope>
    <source>
        <strain evidence="14">CHK193-4272</strain>
    </source>
</reference>
<evidence type="ECO:0000313" key="15">
    <source>
        <dbReference type="Proteomes" id="UP000886808"/>
    </source>
</evidence>
<dbReference type="SMART" id="SM00448">
    <property type="entry name" value="REC"/>
    <property type="match status" value="1"/>
</dbReference>
<evidence type="ECO:0000256" key="7">
    <source>
        <dbReference type="ARBA" id="ARBA00023125"/>
    </source>
</evidence>
<comment type="subcellular location">
    <subcellularLocation>
        <location evidence="1">Cytoplasm</location>
    </subcellularLocation>
</comment>
<keyword evidence="7 11" id="KW-0238">DNA-binding</keyword>
<evidence type="ECO:0000256" key="11">
    <source>
        <dbReference type="PROSITE-ProRule" id="PRU01091"/>
    </source>
</evidence>
<dbReference type="InterPro" id="IPR011006">
    <property type="entry name" value="CheY-like_superfamily"/>
</dbReference>
<keyword evidence="4 10" id="KW-0597">Phosphoprotein</keyword>
<feature type="domain" description="OmpR/PhoB-type" evidence="13">
    <location>
        <begin position="133"/>
        <end position="232"/>
    </location>
</feature>
<dbReference type="FunFam" id="3.40.50.2300:FF:000021">
    <property type="entry name" value="Two-component system response regulator KdpE"/>
    <property type="match status" value="1"/>
</dbReference>
<dbReference type="SUPFAM" id="SSF52172">
    <property type="entry name" value="CheY-like"/>
    <property type="match status" value="1"/>
</dbReference>
<name>A0A9D1THE9_9FIRM</name>
<evidence type="ECO:0000256" key="9">
    <source>
        <dbReference type="ARBA" id="ARBA00024867"/>
    </source>
</evidence>